<keyword evidence="4" id="KW-0238">DNA-binding</keyword>
<dbReference type="Gene3D" id="3.40.50.2300">
    <property type="match status" value="1"/>
</dbReference>
<comment type="caution">
    <text evidence="4">The sequence shown here is derived from an EMBL/GenBank/DDBJ whole genome shotgun (WGS) entry which is preliminary data.</text>
</comment>
<name>A0ABP8L812_9BACT</name>
<gene>
    <name evidence="4" type="ORF">GCM10023188_04060</name>
</gene>
<evidence type="ECO:0000256" key="1">
    <source>
        <dbReference type="PROSITE-ProRule" id="PRU00169"/>
    </source>
</evidence>
<dbReference type="SUPFAM" id="SSF52172">
    <property type="entry name" value="CheY-like"/>
    <property type="match status" value="1"/>
</dbReference>
<feature type="domain" description="Response regulatory" evidence="2">
    <location>
        <begin position="2"/>
        <end position="115"/>
    </location>
</feature>
<dbReference type="PROSITE" id="PS50110">
    <property type="entry name" value="RESPONSE_REGULATORY"/>
    <property type="match status" value="1"/>
</dbReference>
<keyword evidence="1" id="KW-0597">Phosphoprotein</keyword>
<feature type="modified residue" description="4-aspartylphosphate" evidence="1">
    <location>
        <position position="55"/>
    </location>
</feature>
<sequence>MKVVIVEDEQLAADALAYIVKRLRPLSEILAKPGSVEEAVQWLSLHQAPDLIFCDIHLSDGNSFEIFRQVEVNCPVIFTTAYNQYAIEAFKVNSVDYLLKPIKAEDVAQALKKFESLQQQHLTQGMVNLQQLLQAQQTQQQHSKTRFLVKHGQAIKAVPVEQVAYFWAEEGVVFLVTQQGKRFIINYTLDQLEEQLDGAAFFRANRQLIVHIGAVQEVRPYFKGRLSLLMHPASEKEVIISSSKASEFKEWLDL</sequence>
<dbReference type="InterPro" id="IPR011006">
    <property type="entry name" value="CheY-like_superfamily"/>
</dbReference>
<reference evidence="5" key="1">
    <citation type="journal article" date="2019" name="Int. J. Syst. Evol. Microbiol.">
        <title>The Global Catalogue of Microorganisms (GCM) 10K type strain sequencing project: providing services to taxonomists for standard genome sequencing and annotation.</title>
        <authorList>
            <consortium name="The Broad Institute Genomics Platform"/>
            <consortium name="The Broad Institute Genome Sequencing Center for Infectious Disease"/>
            <person name="Wu L."/>
            <person name="Ma J."/>
        </authorList>
    </citation>
    <scope>NUCLEOTIDE SEQUENCE [LARGE SCALE GENOMIC DNA]</scope>
    <source>
        <strain evidence="5">JCM 17926</strain>
    </source>
</reference>
<keyword evidence="5" id="KW-1185">Reference proteome</keyword>
<dbReference type="Pfam" id="PF04397">
    <property type="entry name" value="LytTR"/>
    <property type="match status" value="1"/>
</dbReference>
<proteinExistence type="predicted"/>
<dbReference type="SMART" id="SM00850">
    <property type="entry name" value="LytTR"/>
    <property type="match status" value="1"/>
</dbReference>
<dbReference type="SMART" id="SM00448">
    <property type="entry name" value="REC"/>
    <property type="match status" value="1"/>
</dbReference>
<dbReference type="Gene3D" id="2.40.50.1020">
    <property type="entry name" value="LytTr DNA-binding domain"/>
    <property type="match status" value="1"/>
</dbReference>
<dbReference type="PANTHER" id="PTHR37299">
    <property type="entry name" value="TRANSCRIPTIONAL REGULATOR-RELATED"/>
    <property type="match status" value="1"/>
</dbReference>
<dbReference type="InterPro" id="IPR046947">
    <property type="entry name" value="LytR-like"/>
</dbReference>
<organism evidence="4 5">
    <name type="scientific">Pontibacter saemangeumensis</name>
    <dbReference type="NCBI Taxonomy" id="1084525"/>
    <lineage>
        <taxon>Bacteria</taxon>
        <taxon>Pseudomonadati</taxon>
        <taxon>Bacteroidota</taxon>
        <taxon>Cytophagia</taxon>
        <taxon>Cytophagales</taxon>
        <taxon>Hymenobacteraceae</taxon>
        <taxon>Pontibacter</taxon>
    </lineage>
</organism>
<evidence type="ECO:0000259" key="3">
    <source>
        <dbReference type="PROSITE" id="PS50930"/>
    </source>
</evidence>
<dbReference type="PANTHER" id="PTHR37299:SF1">
    <property type="entry name" value="STAGE 0 SPORULATION PROTEIN A HOMOLOG"/>
    <property type="match status" value="1"/>
</dbReference>
<accession>A0ABP8L812</accession>
<dbReference type="RefSeq" id="WP_345156479.1">
    <property type="nucleotide sequence ID" value="NZ_BAABHC010000002.1"/>
</dbReference>
<dbReference type="Proteomes" id="UP001500552">
    <property type="component" value="Unassembled WGS sequence"/>
</dbReference>
<feature type="domain" description="HTH LytTR-type" evidence="3">
    <location>
        <begin position="147"/>
        <end position="254"/>
    </location>
</feature>
<dbReference type="Pfam" id="PF00072">
    <property type="entry name" value="Response_reg"/>
    <property type="match status" value="1"/>
</dbReference>
<dbReference type="GO" id="GO:0003677">
    <property type="term" value="F:DNA binding"/>
    <property type="evidence" value="ECO:0007669"/>
    <property type="project" value="UniProtKB-KW"/>
</dbReference>
<dbReference type="EMBL" id="BAABHC010000002">
    <property type="protein sequence ID" value="GAA4424327.1"/>
    <property type="molecule type" value="Genomic_DNA"/>
</dbReference>
<dbReference type="InterPro" id="IPR001789">
    <property type="entry name" value="Sig_transdc_resp-reg_receiver"/>
</dbReference>
<evidence type="ECO:0000313" key="4">
    <source>
        <dbReference type="EMBL" id="GAA4424327.1"/>
    </source>
</evidence>
<evidence type="ECO:0000259" key="2">
    <source>
        <dbReference type="PROSITE" id="PS50110"/>
    </source>
</evidence>
<dbReference type="InterPro" id="IPR007492">
    <property type="entry name" value="LytTR_DNA-bd_dom"/>
</dbReference>
<evidence type="ECO:0000313" key="5">
    <source>
        <dbReference type="Proteomes" id="UP001500552"/>
    </source>
</evidence>
<protein>
    <submittedName>
        <fullName evidence="4">LytTR family DNA-binding domain-containing protein</fullName>
    </submittedName>
</protein>
<dbReference type="PROSITE" id="PS50930">
    <property type="entry name" value="HTH_LYTTR"/>
    <property type="match status" value="1"/>
</dbReference>